<evidence type="ECO:0000256" key="3">
    <source>
        <dbReference type="ARBA" id="ARBA00022598"/>
    </source>
</evidence>
<reference evidence="10" key="1">
    <citation type="submission" date="2019-03" db="EMBL/GenBank/DDBJ databases">
        <title>Single cell metagenomics reveals metabolic interactions within the superorganism composed of flagellate Streblomastix strix and complex community of Bacteroidetes bacteria on its surface.</title>
        <authorList>
            <person name="Treitli S.C."/>
            <person name="Kolisko M."/>
            <person name="Husnik F."/>
            <person name="Keeling P."/>
            <person name="Hampl V."/>
        </authorList>
    </citation>
    <scope>NUCLEOTIDE SEQUENCE</scope>
    <source>
        <strain evidence="10">STM</strain>
    </source>
</reference>
<evidence type="ECO:0000259" key="9">
    <source>
        <dbReference type="Pfam" id="PF08264"/>
    </source>
</evidence>
<evidence type="ECO:0000256" key="7">
    <source>
        <dbReference type="ARBA" id="ARBA00023146"/>
    </source>
</evidence>
<dbReference type="Gene3D" id="1.10.730.10">
    <property type="entry name" value="Isoleucyl-tRNA Synthetase, Domain 1"/>
    <property type="match status" value="1"/>
</dbReference>
<dbReference type="InterPro" id="IPR009080">
    <property type="entry name" value="tRNAsynth_Ia_anticodon-bd"/>
</dbReference>
<keyword evidence="7" id="KW-0030">Aminoacyl-tRNA synthetase</keyword>
<dbReference type="EC" id="6.1.1.4" evidence="2"/>
<dbReference type="GO" id="GO:0004823">
    <property type="term" value="F:leucine-tRNA ligase activity"/>
    <property type="evidence" value="ECO:0007669"/>
    <property type="project" value="UniProtKB-EC"/>
</dbReference>
<sequence>MDTNKKEYPLELATMPGFAGSSAYYLRYQDPHNSERLVGKEANEYWRNVDLYIGGTEHATGHLIYSRFWNKFLFDHGFAVEDEPFKKLINQGMIQGRSNFVYRIKNTNTFVSHGLKDQYDVTPIHVDVNIVSNDVLDVEAFRAWMPDYANAEFILENGEYKCGYAVEKMSKSMFNVVNPDVIVEKFGADTLRLYEMFLGPIEQSKPWDTNGIDGVSRFLRKLWNLYFQGDTFTVSDEQPTAEELKSIHKLIKKVGQDIENFSFNTSVSAFMICVNELTALKCNKRAVLTDLVVVIAPFAPHIAEELWHQLGNTTTVCDAHFPDYNEEYLKENSVKYTISFNGKVRFTLDFPVNTSKEEVEKTTLSHENSQKWLEGQTPKKVIVVPNKIVNVVL</sequence>
<proteinExistence type="inferred from homology"/>
<dbReference type="GO" id="GO:0005739">
    <property type="term" value="C:mitochondrion"/>
    <property type="evidence" value="ECO:0007669"/>
    <property type="project" value="UniProtKB-ARBA"/>
</dbReference>
<dbReference type="GO" id="GO:0005524">
    <property type="term" value="F:ATP binding"/>
    <property type="evidence" value="ECO:0007669"/>
    <property type="project" value="UniProtKB-KW"/>
</dbReference>
<dbReference type="Gene3D" id="3.40.50.620">
    <property type="entry name" value="HUPs"/>
    <property type="match status" value="1"/>
</dbReference>
<dbReference type="InterPro" id="IPR002302">
    <property type="entry name" value="Leu-tRNA-ligase"/>
</dbReference>
<dbReference type="Pfam" id="PF08264">
    <property type="entry name" value="Anticodon_1"/>
    <property type="match status" value="1"/>
</dbReference>
<dbReference type="PRINTS" id="PR00985">
    <property type="entry name" value="TRNASYNTHLEU"/>
</dbReference>
<dbReference type="GO" id="GO:0005829">
    <property type="term" value="C:cytosol"/>
    <property type="evidence" value="ECO:0007669"/>
    <property type="project" value="TreeGrafter"/>
</dbReference>
<comment type="similarity">
    <text evidence="1">Belongs to the class-I aminoacyl-tRNA synthetase family.</text>
</comment>
<dbReference type="EMBL" id="SNRY01000077">
    <property type="protein sequence ID" value="KAA6348099.1"/>
    <property type="molecule type" value="Genomic_DNA"/>
</dbReference>
<keyword evidence="5" id="KW-0067">ATP-binding</keyword>
<feature type="domain" description="Methionyl/Valyl/Leucyl/Isoleucyl-tRNA synthetase anticodon-binding" evidence="9">
    <location>
        <begin position="244"/>
        <end position="357"/>
    </location>
</feature>
<dbReference type="PANTHER" id="PTHR43740">
    <property type="entry name" value="LEUCYL-TRNA SYNTHETASE"/>
    <property type="match status" value="1"/>
</dbReference>
<evidence type="ECO:0000313" key="10">
    <source>
        <dbReference type="EMBL" id="KAA6348099.1"/>
    </source>
</evidence>
<evidence type="ECO:0000256" key="2">
    <source>
        <dbReference type="ARBA" id="ARBA00013164"/>
    </source>
</evidence>
<organism evidence="10">
    <name type="scientific">termite gut metagenome</name>
    <dbReference type="NCBI Taxonomy" id="433724"/>
    <lineage>
        <taxon>unclassified sequences</taxon>
        <taxon>metagenomes</taxon>
        <taxon>organismal metagenomes</taxon>
    </lineage>
</organism>
<evidence type="ECO:0000256" key="5">
    <source>
        <dbReference type="ARBA" id="ARBA00022840"/>
    </source>
</evidence>
<keyword evidence="4" id="KW-0547">Nucleotide-binding</keyword>
<keyword evidence="6" id="KW-0648">Protein biosynthesis</keyword>
<keyword evidence="3 10" id="KW-0436">Ligase</keyword>
<dbReference type="PANTHER" id="PTHR43740:SF2">
    <property type="entry name" value="LEUCINE--TRNA LIGASE, MITOCHONDRIAL"/>
    <property type="match status" value="1"/>
</dbReference>
<dbReference type="GO" id="GO:0006429">
    <property type="term" value="P:leucyl-tRNA aminoacylation"/>
    <property type="evidence" value="ECO:0007669"/>
    <property type="project" value="InterPro"/>
</dbReference>
<comment type="caution">
    <text evidence="10">The sequence shown here is derived from an EMBL/GenBank/DDBJ whole genome shotgun (WGS) entry which is preliminary data.</text>
</comment>
<dbReference type="SUPFAM" id="SSF47323">
    <property type="entry name" value="Anticodon-binding domain of a subclass of class I aminoacyl-tRNA synthetases"/>
    <property type="match status" value="1"/>
</dbReference>
<evidence type="ECO:0000256" key="4">
    <source>
        <dbReference type="ARBA" id="ARBA00022741"/>
    </source>
</evidence>
<evidence type="ECO:0000256" key="8">
    <source>
        <dbReference type="ARBA" id="ARBA00047469"/>
    </source>
</evidence>
<dbReference type="InterPro" id="IPR014729">
    <property type="entry name" value="Rossmann-like_a/b/a_fold"/>
</dbReference>
<dbReference type="AlphaFoldDB" id="A0A5J4SPC6"/>
<accession>A0A5J4SPC6</accession>
<gene>
    <name evidence="10" type="ORF">EZS27_004448</name>
</gene>
<evidence type="ECO:0000256" key="6">
    <source>
        <dbReference type="ARBA" id="ARBA00022917"/>
    </source>
</evidence>
<protein>
    <recommendedName>
        <fullName evidence="2">leucine--tRNA ligase</fullName>
        <ecNumber evidence="2">6.1.1.4</ecNumber>
    </recommendedName>
</protein>
<name>A0A5J4SPC6_9ZZZZ</name>
<comment type="catalytic activity">
    <reaction evidence="8">
        <text>tRNA(Leu) + L-leucine + ATP = L-leucyl-tRNA(Leu) + AMP + diphosphate</text>
        <dbReference type="Rhea" id="RHEA:11688"/>
        <dbReference type="Rhea" id="RHEA-COMP:9613"/>
        <dbReference type="Rhea" id="RHEA-COMP:9622"/>
        <dbReference type="ChEBI" id="CHEBI:30616"/>
        <dbReference type="ChEBI" id="CHEBI:33019"/>
        <dbReference type="ChEBI" id="CHEBI:57427"/>
        <dbReference type="ChEBI" id="CHEBI:78442"/>
        <dbReference type="ChEBI" id="CHEBI:78494"/>
        <dbReference type="ChEBI" id="CHEBI:456215"/>
        <dbReference type="EC" id="6.1.1.4"/>
    </reaction>
</comment>
<dbReference type="FunFam" id="1.10.730.10:FF:000011">
    <property type="entry name" value="Leucine--tRNA ligase chloroplastic/mitochondrial"/>
    <property type="match status" value="1"/>
</dbReference>
<dbReference type="SUPFAM" id="SSF52374">
    <property type="entry name" value="Nucleotidylyl transferase"/>
    <property type="match status" value="1"/>
</dbReference>
<dbReference type="CDD" id="cd07958">
    <property type="entry name" value="Anticodon_Ia_Leu_BEm"/>
    <property type="match status" value="1"/>
</dbReference>
<evidence type="ECO:0000256" key="1">
    <source>
        <dbReference type="ARBA" id="ARBA00005594"/>
    </source>
</evidence>
<dbReference type="InterPro" id="IPR013155">
    <property type="entry name" value="M/V/L/I-tRNA-synth_anticd-bd"/>
</dbReference>